<protein>
    <recommendedName>
        <fullName evidence="3">CigA protein</fullName>
    </recommendedName>
</protein>
<evidence type="ECO:0000313" key="1">
    <source>
        <dbReference type="EMBL" id="RIA98577.1"/>
    </source>
</evidence>
<dbReference type="STRING" id="658196.A0A397TQ51"/>
<reference evidence="1 2" key="1">
    <citation type="submission" date="2018-06" db="EMBL/GenBank/DDBJ databases">
        <title>Comparative genomics reveals the genomic features of Rhizophagus irregularis, R. cerebriforme, R. diaphanum and Gigaspora rosea, and their symbiotic lifestyle signature.</title>
        <authorList>
            <person name="Morin E."/>
            <person name="San Clemente H."/>
            <person name="Chen E.C.H."/>
            <person name="De La Providencia I."/>
            <person name="Hainaut M."/>
            <person name="Kuo A."/>
            <person name="Kohler A."/>
            <person name="Murat C."/>
            <person name="Tang N."/>
            <person name="Roy S."/>
            <person name="Loubradou J."/>
            <person name="Henrissat B."/>
            <person name="Grigoriev I.V."/>
            <person name="Corradi N."/>
            <person name="Roux C."/>
            <person name="Martin F.M."/>
        </authorList>
    </citation>
    <scope>NUCLEOTIDE SEQUENCE [LARGE SCALE GENOMIC DNA]</scope>
    <source>
        <strain evidence="1 2">DAOM 227022</strain>
    </source>
</reference>
<dbReference type="AlphaFoldDB" id="A0A397TQ51"/>
<gene>
    <name evidence="1" type="ORF">C1645_749745</name>
</gene>
<name>A0A397TQ51_9GLOM</name>
<accession>A0A397TQ51</accession>
<sequence length="365" mass="42970">MFFSGIPPFGMAPFDQLSQRLSQLKPNKNNFTECDLEGNNCITANYTLYHWEELMNMRWVKQYVKIVHRRDFVDKNLLKTLNIKEREVFYTKCNVRYHHRYYDYLNSTVGLDEFEKRIDLTKLKDRKERLFYFGSLFSIRRVVRELPESKEFWHKLLKEFVPDNPLIIKVVNNIVKKIGGERNFLGVHARLGNDFRSDSMFRGVANKTIESFILKISNDYREYKNTLNSGRSTEVAEQIGQTILTSTKLEENKEISFFEKCSSKFTNDTIPVIIFLATDGKRTHKSLKLFLEKFPCVFMLEDFEEDCKLLKSLENPLDNVNLFNHLIPLVDLMVSSKGSRFYGTPTSTFSLYAWRLNNLSNTQLI</sequence>
<dbReference type="Gene3D" id="3.40.50.11350">
    <property type="match status" value="1"/>
</dbReference>
<dbReference type="Proteomes" id="UP000265703">
    <property type="component" value="Unassembled WGS sequence"/>
</dbReference>
<dbReference type="OrthoDB" id="1882547at2759"/>
<dbReference type="EMBL" id="QKYT01000014">
    <property type="protein sequence ID" value="RIA98577.1"/>
    <property type="molecule type" value="Genomic_DNA"/>
</dbReference>
<keyword evidence="2" id="KW-1185">Reference proteome</keyword>
<comment type="caution">
    <text evidence="1">The sequence shown here is derived from an EMBL/GenBank/DDBJ whole genome shotgun (WGS) entry which is preliminary data.</text>
</comment>
<proteinExistence type="predicted"/>
<organism evidence="1 2">
    <name type="scientific">Glomus cerebriforme</name>
    <dbReference type="NCBI Taxonomy" id="658196"/>
    <lineage>
        <taxon>Eukaryota</taxon>
        <taxon>Fungi</taxon>
        <taxon>Fungi incertae sedis</taxon>
        <taxon>Mucoromycota</taxon>
        <taxon>Glomeromycotina</taxon>
        <taxon>Glomeromycetes</taxon>
        <taxon>Glomerales</taxon>
        <taxon>Glomeraceae</taxon>
        <taxon>Glomus</taxon>
    </lineage>
</organism>
<evidence type="ECO:0008006" key="3">
    <source>
        <dbReference type="Google" id="ProtNLM"/>
    </source>
</evidence>
<evidence type="ECO:0000313" key="2">
    <source>
        <dbReference type="Proteomes" id="UP000265703"/>
    </source>
</evidence>